<feature type="transmembrane region" description="Helical" evidence="1">
    <location>
        <begin position="53"/>
        <end position="74"/>
    </location>
</feature>
<dbReference type="EMBL" id="CP086720">
    <property type="protein sequence ID" value="WOO85484.1"/>
    <property type="molecule type" value="Genomic_DNA"/>
</dbReference>
<proteinExistence type="predicted"/>
<gene>
    <name evidence="2" type="ORF">LOC62_07G008983</name>
</gene>
<reference evidence="2" key="1">
    <citation type="submission" date="2023-10" db="EMBL/GenBank/DDBJ databases">
        <authorList>
            <person name="Noh H."/>
        </authorList>
    </citation>
    <scope>NUCLEOTIDE SEQUENCE</scope>
    <source>
        <strain evidence="2">DUCC4014</strain>
    </source>
</reference>
<evidence type="ECO:0000313" key="2">
    <source>
        <dbReference type="EMBL" id="WOO85484.1"/>
    </source>
</evidence>
<organism evidence="2 3">
    <name type="scientific">Vanrija pseudolonga</name>
    <dbReference type="NCBI Taxonomy" id="143232"/>
    <lineage>
        <taxon>Eukaryota</taxon>
        <taxon>Fungi</taxon>
        <taxon>Dikarya</taxon>
        <taxon>Basidiomycota</taxon>
        <taxon>Agaricomycotina</taxon>
        <taxon>Tremellomycetes</taxon>
        <taxon>Trichosporonales</taxon>
        <taxon>Trichosporonaceae</taxon>
        <taxon>Vanrija</taxon>
    </lineage>
</organism>
<keyword evidence="1" id="KW-1133">Transmembrane helix</keyword>
<dbReference type="GeneID" id="87812147"/>
<protein>
    <submittedName>
        <fullName evidence="2">Uncharacterized protein</fullName>
    </submittedName>
</protein>
<keyword evidence="1" id="KW-0472">Membrane</keyword>
<evidence type="ECO:0000313" key="3">
    <source>
        <dbReference type="Proteomes" id="UP000827549"/>
    </source>
</evidence>
<feature type="transmembrane region" description="Helical" evidence="1">
    <location>
        <begin position="18"/>
        <end position="41"/>
    </location>
</feature>
<dbReference type="Proteomes" id="UP000827549">
    <property type="component" value="Chromosome 7"/>
</dbReference>
<keyword evidence="1" id="KW-0812">Transmembrane</keyword>
<dbReference type="AlphaFoldDB" id="A0AAF1BR36"/>
<name>A0AAF1BR36_9TREE</name>
<evidence type="ECO:0000256" key="1">
    <source>
        <dbReference type="SAM" id="Phobius"/>
    </source>
</evidence>
<dbReference type="RefSeq" id="XP_062631510.1">
    <property type="nucleotide sequence ID" value="XM_062775526.1"/>
</dbReference>
<keyword evidence="3" id="KW-1185">Reference proteome</keyword>
<accession>A0AAF1BR36</accession>
<sequence length="189" mass="19567">MSALQQVLDLLARAYTPVFYDVLATAGGVLTALGLAAVTVVSLTSDVPFAAGIVYLGTFVGCVLAVFSLGRLAVVATGSAANAIAAAAPFSIITMTGSIICFMSTPQLLVWWIVAANVGVYALLLMCAPFGTPGGVPTTGEAKDAPQLDPCLRDLEHISHPELKVRRRSAEKVLARAQRHVAVVSGRCG</sequence>
<feature type="transmembrane region" description="Helical" evidence="1">
    <location>
        <begin position="80"/>
        <end position="102"/>
    </location>
</feature>
<feature type="transmembrane region" description="Helical" evidence="1">
    <location>
        <begin position="109"/>
        <end position="131"/>
    </location>
</feature>